<feature type="region of interest" description="Disordered" evidence="5">
    <location>
        <begin position="1"/>
        <end position="49"/>
    </location>
</feature>
<keyword evidence="8" id="KW-1185">Reference proteome</keyword>
<evidence type="ECO:0000313" key="7">
    <source>
        <dbReference type="EMBL" id="CAD6184308.1"/>
    </source>
</evidence>
<dbReference type="GO" id="GO:0000981">
    <property type="term" value="F:DNA-binding transcription factor activity, RNA polymerase II-specific"/>
    <property type="evidence" value="ECO:0007669"/>
    <property type="project" value="TreeGrafter"/>
</dbReference>
<feature type="DNA-binding region" description="Fork-head" evidence="4">
    <location>
        <begin position="128"/>
        <end position="223"/>
    </location>
</feature>
<proteinExistence type="predicted"/>
<dbReference type="EMBL" id="CAJGYM010000001">
    <property type="protein sequence ID" value="CAD6184308.1"/>
    <property type="molecule type" value="Genomic_DNA"/>
</dbReference>
<keyword evidence="2 4" id="KW-0238">DNA-binding</keyword>
<accession>A0A8S1GN50</accession>
<dbReference type="InterPro" id="IPR036388">
    <property type="entry name" value="WH-like_DNA-bd_sf"/>
</dbReference>
<dbReference type="GO" id="GO:0005634">
    <property type="term" value="C:nucleus"/>
    <property type="evidence" value="ECO:0007669"/>
    <property type="project" value="UniProtKB-SubCell"/>
</dbReference>
<dbReference type="Gene3D" id="1.10.10.10">
    <property type="entry name" value="Winged helix-like DNA-binding domain superfamily/Winged helix DNA-binding domain"/>
    <property type="match status" value="1"/>
</dbReference>
<name>A0A8S1GN50_9PELO</name>
<feature type="region of interest" description="Disordered" evidence="5">
    <location>
        <begin position="104"/>
        <end position="125"/>
    </location>
</feature>
<dbReference type="PRINTS" id="PR00053">
    <property type="entry name" value="FORKHEAD"/>
</dbReference>
<feature type="domain" description="Fork-head" evidence="6">
    <location>
        <begin position="128"/>
        <end position="223"/>
    </location>
</feature>
<dbReference type="PANTHER" id="PTHR46262:SF2">
    <property type="entry name" value="FORKHEAD BOX PROTEIN BINIOU"/>
    <property type="match status" value="1"/>
</dbReference>
<evidence type="ECO:0000256" key="3">
    <source>
        <dbReference type="ARBA" id="ARBA00023242"/>
    </source>
</evidence>
<evidence type="ECO:0000259" key="6">
    <source>
        <dbReference type="PROSITE" id="PS50039"/>
    </source>
</evidence>
<dbReference type="OrthoDB" id="5402974at2759"/>
<dbReference type="InterPro" id="IPR001766">
    <property type="entry name" value="Fork_head_dom"/>
</dbReference>
<keyword evidence="3 4" id="KW-0539">Nucleus</keyword>
<evidence type="ECO:0000256" key="2">
    <source>
        <dbReference type="ARBA" id="ARBA00023125"/>
    </source>
</evidence>
<dbReference type="GO" id="GO:0000978">
    <property type="term" value="F:RNA polymerase II cis-regulatory region sequence-specific DNA binding"/>
    <property type="evidence" value="ECO:0007669"/>
    <property type="project" value="TreeGrafter"/>
</dbReference>
<reference evidence="7" key="1">
    <citation type="submission" date="2020-10" db="EMBL/GenBank/DDBJ databases">
        <authorList>
            <person name="Kikuchi T."/>
        </authorList>
    </citation>
    <scope>NUCLEOTIDE SEQUENCE</scope>
    <source>
        <strain evidence="7">NKZ352</strain>
    </source>
</reference>
<dbReference type="Proteomes" id="UP000835052">
    <property type="component" value="Unassembled WGS sequence"/>
</dbReference>
<dbReference type="GO" id="GO:0001710">
    <property type="term" value="P:mesodermal cell fate commitment"/>
    <property type="evidence" value="ECO:0007669"/>
    <property type="project" value="UniProtKB-ARBA"/>
</dbReference>
<gene>
    <name evidence="7" type="ORF">CAUJ_LOCUS227</name>
</gene>
<dbReference type="PANTHER" id="PTHR46262">
    <property type="entry name" value="FORKHEAD BOX PROTEIN BINIOU"/>
    <property type="match status" value="1"/>
</dbReference>
<comment type="caution">
    <text evidence="7">The sequence shown here is derived from an EMBL/GenBank/DDBJ whole genome shotgun (WGS) entry which is preliminary data.</text>
</comment>
<evidence type="ECO:0000256" key="5">
    <source>
        <dbReference type="SAM" id="MobiDB-lite"/>
    </source>
</evidence>
<protein>
    <recommendedName>
        <fullName evidence="6">Fork-head domain-containing protein</fullName>
    </recommendedName>
</protein>
<dbReference type="Pfam" id="PF00250">
    <property type="entry name" value="Forkhead"/>
    <property type="match status" value="1"/>
</dbReference>
<evidence type="ECO:0000256" key="4">
    <source>
        <dbReference type="PROSITE-ProRule" id="PRU00089"/>
    </source>
</evidence>
<dbReference type="PROSITE" id="PS00657">
    <property type="entry name" value="FORK_HEAD_1"/>
    <property type="match status" value="1"/>
</dbReference>
<dbReference type="PROSITE" id="PS50039">
    <property type="entry name" value="FORK_HEAD_3"/>
    <property type="match status" value="1"/>
</dbReference>
<evidence type="ECO:0000256" key="1">
    <source>
        <dbReference type="ARBA" id="ARBA00004123"/>
    </source>
</evidence>
<dbReference type="AlphaFoldDB" id="A0A8S1GN50"/>
<dbReference type="GO" id="GO:0009887">
    <property type="term" value="P:animal organ morphogenesis"/>
    <property type="evidence" value="ECO:0007669"/>
    <property type="project" value="TreeGrafter"/>
</dbReference>
<dbReference type="SMART" id="SM00339">
    <property type="entry name" value="FH"/>
    <property type="match status" value="1"/>
</dbReference>
<dbReference type="SUPFAM" id="SSF46785">
    <property type="entry name" value="Winged helix' DNA-binding domain"/>
    <property type="match status" value="1"/>
</dbReference>
<evidence type="ECO:0000313" key="8">
    <source>
        <dbReference type="Proteomes" id="UP000835052"/>
    </source>
</evidence>
<organism evidence="7 8">
    <name type="scientific">Caenorhabditis auriculariae</name>
    <dbReference type="NCBI Taxonomy" id="2777116"/>
    <lineage>
        <taxon>Eukaryota</taxon>
        <taxon>Metazoa</taxon>
        <taxon>Ecdysozoa</taxon>
        <taxon>Nematoda</taxon>
        <taxon>Chromadorea</taxon>
        <taxon>Rhabditida</taxon>
        <taxon>Rhabditina</taxon>
        <taxon>Rhabditomorpha</taxon>
        <taxon>Rhabditoidea</taxon>
        <taxon>Rhabditidae</taxon>
        <taxon>Peloderinae</taxon>
        <taxon>Caenorhabditis</taxon>
    </lineage>
</organism>
<dbReference type="InterPro" id="IPR030456">
    <property type="entry name" value="TF_fork_head_CS_2"/>
</dbReference>
<comment type="subcellular location">
    <subcellularLocation>
        <location evidence="1 4">Nucleus</location>
    </subcellularLocation>
</comment>
<dbReference type="PROSITE" id="PS00658">
    <property type="entry name" value="FORK_HEAD_2"/>
    <property type="match status" value="1"/>
</dbReference>
<sequence>MVGHLPQRPPFTRSVKFDGRSAGSCPRHATRLSDGPTERIANKKPKAPPTQELPYFVIRQRPHKHASRAIEQGIELPVMDASVLAIHSGTYSIARSLEPLALKHEETEEEEHEDRRVKKSKSKKRQEKPPYSYIALIAMAIAKRPDKKATLAEIYTYLQETFEFFRGEYAGWRNSIRHNLSLNDCFVKLPKESGERGRKGHKWTISETCEYMFEEGSFRRRPRGYKARKRSSFSNFPQFDYAAPVSGGDYGVDKIRDPVVGAAPVETLPSLQSSAFGYPTSYPFAPSIQTFPQPYDQPWYYGTVTEMSGSPYLYELPSIGSFDEWRHPFGFPPVQLVEPSAEPHLVYQPPHDVIYPHSDESRDDLDLAI</sequence>
<dbReference type="FunFam" id="1.10.10.10:FF:000071">
    <property type="entry name" value="Forkhead box F1"/>
    <property type="match status" value="1"/>
</dbReference>
<dbReference type="InterPro" id="IPR051770">
    <property type="entry name" value="Forkhead_box_regulator"/>
</dbReference>
<dbReference type="InterPro" id="IPR036390">
    <property type="entry name" value="WH_DNA-bd_sf"/>
</dbReference>
<dbReference type="InterPro" id="IPR018122">
    <property type="entry name" value="TF_fork_head_CS_1"/>
</dbReference>